<dbReference type="PANTHER" id="PTHR10736">
    <property type="entry name" value="BESTROPHIN"/>
    <property type="match status" value="1"/>
</dbReference>
<dbReference type="GO" id="GO:0005254">
    <property type="term" value="F:chloride channel activity"/>
    <property type="evidence" value="ECO:0007669"/>
    <property type="project" value="UniProtKB-KW"/>
</dbReference>
<dbReference type="AlphaFoldDB" id="A0AA39HUK2"/>
<dbReference type="Pfam" id="PF01062">
    <property type="entry name" value="Bestrophin"/>
    <property type="match status" value="1"/>
</dbReference>
<keyword evidence="6" id="KW-1003">Cell membrane</keyword>
<evidence type="ECO:0000256" key="1">
    <source>
        <dbReference type="ARBA" id="ARBA00004370"/>
    </source>
</evidence>
<evidence type="ECO:0000313" key="8">
    <source>
        <dbReference type="EMBL" id="KAK0411644.1"/>
    </source>
</evidence>
<keyword evidence="4 6" id="KW-0472">Membrane</keyword>
<dbReference type="InterPro" id="IPR021134">
    <property type="entry name" value="Bestrophin-like"/>
</dbReference>
<feature type="region of interest" description="Disordered" evidence="7">
    <location>
        <begin position="426"/>
        <end position="450"/>
    </location>
</feature>
<keyword evidence="2 6" id="KW-0812">Transmembrane</keyword>
<dbReference type="InterPro" id="IPR000615">
    <property type="entry name" value="Bestrophin"/>
</dbReference>
<feature type="transmembrane region" description="Helical" evidence="6">
    <location>
        <begin position="58"/>
        <end position="76"/>
    </location>
</feature>
<protein>
    <recommendedName>
        <fullName evidence="6">Bestrophin homolog</fullName>
    </recommendedName>
</protein>
<proteinExistence type="inferred from homology"/>
<dbReference type="Proteomes" id="UP001175271">
    <property type="component" value="Unassembled WGS sequence"/>
</dbReference>
<evidence type="ECO:0000256" key="6">
    <source>
        <dbReference type="RuleBase" id="RU363126"/>
    </source>
</evidence>
<keyword evidence="6" id="KW-0869">Chloride channel</keyword>
<comment type="similarity">
    <text evidence="5 6">Belongs to the anion channel-forming bestrophin (TC 1.A.46) family. Calcium-sensitive chloride channel subfamily.</text>
</comment>
<feature type="compositionally biased region" description="Low complexity" evidence="7">
    <location>
        <begin position="432"/>
        <end position="444"/>
    </location>
</feature>
<gene>
    <name evidence="8" type="ORF">QR680_005764</name>
</gene>
<evidence type="ECO:0000256" key="3">
    <source>
        <dbReference type="ARBA" id="ARBA00022989"/>
    </source>
</evidence>
<organism evidence="8 9">
    <name type="scientific">Steinernema hermaphroditum</name>
    <dbReference type="NCBI Taxonomy" id="289476"/>
    <lineage>
        <taxon>Eukaryota</taxon>
        <taxon>Metazoa</taxon>
        <taxon>Ecdysozoa</taxon>
        <taxon>Nematoda</taxon>
        <taxon>Chromadorea</taxon>
        <taxon>Rhabditida</taxon>
        <taxon>Tylenchina</taxon>
        <taxon>Panagrolaimomorpha</taxon>
        <taxon>Strongyloidoidea</taxon>
        <taxon>Steinernematidae</taxon>
        <taxon>Steinernema</taxon>
    </lineage>
</organism>
<evidence type="ECO:0000256" key="5">
    <source>
        <dbReference type="ARBA" id="ARBA00034769"/>
    </source>
</evidence>
<keyword evidence="6" id="KW-0406">Ion transport</keyword>
<feature type="transmembrane region" description="Helical" evidence="6">
    <location>
        <begin position="234"/>
        <end position="258"/>
    </location>
</feature>
<dbReference type="GO" id="GO:0005886">
    <property type="term" value="C:plasma membrane"/>
    <property type="evidence" value="ECO:0007669"/>
    <property type="project" value="UniProtKB-SubCell"/>
</dbReference>
<evidence type="ECO:0000313" key="9">
    <source>
        <dbReference type="Proteomes" id="UP001175271"/>
    </source>
</evidence>
<keyword evidence="9" id="KW-1185">Reference proteome</keyword>
<evidence type="ECO:0000256" key="2">
    <source>
        <dbReference type="ARBA" id="ARBA00022692"/>
    </source>
</evidence>
<evidence type="ECO:0000256" key="7">
    <source>
        <dbReference type="SAM" id="MobiDB-lite"/>
    </source>
</evidence>
<name>A0AA39HUK2_9BILA</name>
<dbReference type="EMBL" id="JAUCMV010000003">
    <property type="protein sequence ID" value="KAK0411644.1"/>
    <property type="molecule type" value="Genomic_DNA"/>
</dbReference>
<comment type="function">
    <text evidence="6">Forms chloride channels.</text>
</comment>
<dbReference type="GO" id="GO:0034707">
    <property type="term" value="C:chloride channel complex"/>
    <property type="evidence" value="ECO:0007669"/>
    <property type="project" value="UniProtKB-KW"/>
</dbReference>
<dbReference type="PANTHER" id="PTHR10736:SF0">
    <property type="entry name" value="BESTROPHIN HOMOLOG"/>
    <property type="match status" value="1"/>
</dbReference>
<keyword evidence="6" id="KW-0813">Transport</keyword>
<keyword evidence="6" id="KW-0868">Chloride</keyword>
<evidence type="ECO:0000256" key="4">
    <source>
        <dbReference type="ARBA" id="ARBA00023136"/>
    </source>
</evidence>
<keyword evidence="6" id="KW-0407">Ion channel</keyword>
<sequence length="450" mass="52057">MAITVITFVAILLSSPQRPSPNMAITYMSDVPNSSVRSFLRLIFRWKGSVWKMVWRELLVWLVIYGVLNLVYRFVLTSDQQITFENLCQSIFISQDFFPLTFLLGFFVTKTIDRWSVQFLNLGFCDRQSRVARRTIVRYMSLAQTLVYRDISPIVRQRFPTLEAVKFAGFCNKNELKAFESVSCSGRKYWVPIKWALVVVTEARNDGLIKNDFAVQDINRRILKFRHNLFRLAMYDWAPIPLLYTQVVMFGVRLYFFLNLLARQSLATDRFQEARSPLTFYIPAFSILEFVFHMGWLKVAESLLNPFGGDDEDFAVNMLIDRNLKVGMEIVDDSFEANPPLEKDIFWAERVPEHLYTAQTARTPVNPQFGSAVTQVPPRDCVEMVARVDPLDRADRNEDESVPIVVRRDSDLSEEGLFSGFTQMLRHRHPPSRSVPSSPPTSTIRRIEGV</sequence>
<reference evidence="8" key="1">
    <citation type="submission" date="2023-06" db="EMBL/GenBank/DDBJ databases">
        <title>Genomic analysis of the entomopathogenic nematode Steinernema hermaphroditum.</title>
        <authorList>
            <person name="Schwarz E.M."/>
            <person name="Heppert J.K."/>
            <person name="Baniya A."/>
            <person name="Schwartz H.T."/>
            <person name="Tan C.-H."/>
            <person name="Antoshechkin I."/>
            <person name="Sternberg P.W."/>
            <person name="Goodrich-Blair H."/>
            <person name="Dillman A.R."/>
        </authorList>
    </citation>
    <scope>NUCLEOTIDE SEQUENCE</scope>
    <source>
        <strain evidence="8">PS9179</strain>
        <tissue evidence="8">Whole animal</tissue>
    </source>
</reference>
<comment type="subcellular location">
    <subcellularLocation>
        <location evidence="6">Cell membrane</location>
        <topology evidence="6">Multi-pass membrane protein</topology>
    </subcellularLocation>
    <subcellularLocation>
        <location evidence="1">Membrane</location>
    </subcellularLocation>
</comment>
<comment type="caution">
    <text evidence="8">The sequence shown here is derived from an EMBL/GenBank/DDBJ whole genome shotgun (WGS) entry which is preliminary data.</text>
</comment>
<keyword evidence="3 6" id="KW-1133">Transmembrane helix</keyword>
<accession>A0AA39HUK2</accession>